<dbReference type="Gene3D" id="2.70.98.70">
    <property type="match status" value="1"/>
</dbReference>
<dbReference type="RefSeq" id="WP_149429015.1">
    <property type="nucleotide sequence ID" value="NZ_VLNY01000002.1"/>
</dbReference>
<evidence type="ECO:0000259" key="5">
    <source>
        <dbReference type="Pfam" id="PF07940"/>
    </source>
</evidence>
<dbReference type="InterPro" id="IPR008929">
    <property type="entry name" value="Chondroitin_lyas"/>
</dbReference>
<dbReference type="Proteomes" id="UP000322244">
    <property type="component" value="Unassembled WGS sequence"/>
</dbReference>
<dbReference type="GO" id="GO:0042597">
    <property type="term" value="C:periplasmic space"/>
    <property type="evidence" value="ECO:0007669"/>
    <property type="project" value="UniProtKB-SubCell"/>
</dbReference>
<comment type="subcellular location">
    <subcellularLocation>
        <location evidence="1">Periplasm</location>
    </subcellularLocation>
</comment>
<proteinExistence type="predicted"/>
<reference evidence="7 8" key="1">
    <citation type="submission" date="2019-07" db="EMBL/GenBank/DDBJ databases">
        <title>Rhodococcus cavernicolus sp. nov., isolated from a cave.</title>
        <authorList>
            <person name="Lee S.D."/>
        </authorList>
    </citation>
    <scope>NUCLEOTIDE SEQUENCE [LARGE SCALE GENOMIC DNA]</scope>
    <source>
        <strain evidence="7 8">C1-24</strain>
    </source>
</reference>
<feature type="domain" description="Heparin-sulfate lyase N-terminal" evidence="6">
    <location>
        <begin position="86"/>
        <end position="355"/>
    </location>
</feature>
<accession>A0A5A7SH92</accession>
<protein>
    <submittedName>
        <fullName evidence="7">Uncharacterized protein</fullName>
    </submittedName>
</protein>
<sequence length="721" mass="79393">MGRIDWYLGRLRTMSPQEVVWRVGSVSRGVLSESRRPISDTDLVPNGDWDAALARLRSSTDRPVLLDGARAESIERQFPAQVAEIVKAAENAVEFRFSFFGHGEVQLETPIDWHRDPVAGIRWPTSPSRRINHRAGGRDPKWIWELNRLQHLVWLAEAWLFTGNEKFSDAAFEQLDTWIDQNPPGIGIAWRGAFEAGIRSISVSIALQGLRDAPGLTADRYRRIARMLAYSAEYCWRERSRFSSANNHLLGEMVGLATTAILLPDLCPAAKLEKRALDVLTREADKQILPDGAGAEQAFGYQVSTGELFSIVATLLARRDDRPPQILLNAIDRSARFLGTVMGDDDPAPRYGDADEGFGVRLGVAKLPSVREHLGVLAAITGNEIARRAGVDSISARWFAPDGALPEISDGGAAIPDMYASDGGVVVLRSDRRRIMMDVGPLGYLSIAAHGHADALAMTLSLQGQTVIGDPGTGSYYVHPDWRSAHRSTRAHATLSVDGLDQSVMAGPFMWSRHARVRTRSVDLTRGVIDAEHDGYIRLDEPVTHRRWTIAPPFGMSLVVVDMISGVGRHEVRTAWPLHPSLDVRADGLTHRVSRNGQSVVRIDHAANIEAVPYEIRGDQKSNLGWWSDRLESREESWLVGVGCVGHMPVVLATIIVTEPDEQPPIRAFEVAIRGGLVDVKWAAGDAEMSVRIDPARSGAVDCRGFAEPVTKRPPITTSDW</sequence>
<keyword evidence="8" id="KW-1185">Reference proteome</keyword>
<dbReference type="GO" id="GO:0016829">
    <property type="term" value="F:lyase activity"/>
    <property type="evidence" value="ECO:0007669"/>
    <property type="project" value="UniProtKB-KW"/>
</dbReference>
<feature type="domain" description="Heparinase II/III-like C-terminal" evidence="5">
    <location>
        <begin position="420"/>
        <end position="630"/>
    </location>
</feature>
<evidence type="ECO:0000313" key="7">
    <source>
        <dbReference type="EMBL" id="KAA0023855.1"/>
    </source>
</evidence>
<dbReference type="Pfam" id="PF16889">
    <property type="entry name" value="Hepar_II_III_N"/>
    <property type="match status" value="1"/>
</dbReference>
<dbReference type="OrthoDB" id="9763014at2"/>
<dbReference type="PANTHER" id="PTHR39210">
    <property type="entry name" value="HEPARIN-SULFATE LYASE"/>
    <property type="match status" value="1"/>
</dbReference>
<dbReference type="Gene3D" id="1.50.10.100">
    <property type="entry name" value="Chondroitin AC/alginate lyase"/>
    <property type="match status" value="1"/>
</dbReference>
<keyword evidence="4" id="KW-0456">Lyase</keyword>
<dbReference type="InterPro" id="IPR012480">
    <property type="entry name" value="Hepar_II_III_C"/>
</dbReference>
<evidence type="ECO:0000256" key="4">
    <source>
        <dbReference type="ARBA" id="ARBA00023239"/>
    </source>
</evidence>
<evidence type="ECO:0000313" key="8">
    <source>
        <dbReference type="Proteomes" id="UP000322244"/>
    </source>
</evidence>
<name>A0A5A7SH92_9NOCA</name>
<evidence type="ECO:0000259" key="6">
    <source>
        <dbReference type="Pfam" id="PF16889"/>
    </source>
</evidence>
<dbReference type="EMBL" id="VLNY01000002">
    <property type="protein sequence ID" value="KAA0023855.1"/>
    <property type="molecule type" value="Genomic_DNA"/>
</dbReference>
<dbReference type="SUPFAM" id="SSF48230">
    <property type="entry name" value="Chondroitin AC/alginate lyase"/>
    <property type="match status" value="1"/>
</dbReference>
<evidence type="ECO:0000256" key="3">
    <source>
        <dbReference type="ARBA" id="ARBA00022764"/>
    </source>
</evidence>
<evidence type="ECO:0000256" key="1">
    <source>
        <dbReference type="ARBA" id="ARBA00004418"/>
    </source>
</evidence>
<organism evidence="7 8">
    <name type="scientific">Antrihabitans cavernicola</name>
    <dbReference type="NCBI Taxonomy" id="2495913"/>
    <lineage>
        <taxon>Bacteria</taxon>
        <taxon>Bacillati</taxon>
        <taxon>Actinomycetota</taxon>
        <taxon>Actinomycetes</taxon>
        <taxon>Mycobacteriales</taxon>
        <taxon>Nocardiaceae</taxon>
        <taxon>Antrihabitans</taxon>
    </lineage>
</organism>
<dbReference type="AlphaFoldDB" id="A0A5A7SH92"/>
<dbReference type="PANTHER" id="PTHR39210:SF1">
    <property type="entry name" value="HEPARIN-SULFATE LYASE"/>
    <property type="match status" value="1"/>
</dbReference>
<gene>
    <name evidence="7" type="ORF">FOY51_04495</name>
</gene>
<dbReference type="Pfam" id="PF07940">
    <property type="entry name" value="Hepar_II_III_C"/>
    <property type="match status" value="1"/>
</dbReference>
<evidence type="ECO:0000256" key="2">
    <source>
        <dbReference type="ARBA" id="ARBA00022729"/>
    </source>
</evidence>
<keyword evidence="3" id="KW-0574">Periplasm</keyword>
<comment type="caution">
    <text evidence="7">The sequence shown here is derived from an EMBL/GenBank/DDBJ whole genome shotgun (WGS) entry which is preliminary data.</text>
</comment>
<dbReference type="InterPro" id="IPR031680">
    <property type="entry name" value="Hepar_II_III_N"/>
</dbReference>
<keyword evidence="2" id="KW-0732">Signal</keyword>